<feature type="compositionally biased region" description="Basic residues" evidence="1">
    <location>
        <begin position="96"/>
        <end position="105"/>
    </location>
</feature>
<accession>A0A9W2VNS9</accession>
<evidence type="ECO:0000256" key="1">
    <source>
        <dbReference type="SAM" id="MobiDB-lite"/>
    </source>
</evidence>
<dbReference type="GeneID" id="128777371"/>
<dbReference type="RefSeq" id="XP_053760148.1">
    <property type="nucleotide sequence ID" value="XM_053904173.1"/>
</dbReference>
<proteinExistence type="predicted"/>
<keyword evidence="2" id="KW-1185">Reference proteome</keyword>
<feature type="compositionally biased region" description="Gly residues" evidence="1">
    <location>
        <begin position="120"/>
        <end position="134"/>
    </location>
</feature>
<evidence type="ECO:0000313" key="2">
    <source>
        <dbReference type="Proteomes" id="UP001165780"/>
    </source>
</evidence>
<dbReference type="AlphaFoldDB" id="A0A9W2VNS9"/>
<feature type="region of interest" description="Disordered" evidence="1">
    <location>
        <begin position="96"/>
        <end position="223"/>
    </location>
</feature>
<feature type="region of interest" description="Disordered" evidence="1">
    <location>
        <begin position="1"/>
        <end position="38"/>
    </location>
</feature>
<gene>
    <name evidence="3" type="primary">LOC128777371</name>
</gene>
<name>A0A9W2VNS9_PANPR</name>
<reference evidence="3" key="1">
    <citation type="submission" date="2025-08" db="UniProtKB">
        <authorList>
            <consortium name="RefSeq"/>
        </authorList>
    </citation>
    <scope>IDENTIFICATION</scope>
    <source>
        <tissue evidence="3">Whole blood</tissue>
    </source>
</reference>
<evidence type="ECO:0000313" key="3">
    <source>
        <dbReference type="RefSeq" id="XP_053760148.1"/>
    </source>
</evidence>
<feature type="compositionally biased region" description="Basic residues" evidence="1">
    <location>
        <begin position="1"/>
        <end position="12"/>
    </location>
</feature>
<sequence>MRRRRETQKRGPRGSGARSAPARRGARSHRRRLGSGRQTFARLALRECPGPTPPAFFPPPHFLARLPPAALGVPPRPLPAPSQRLPLRDFVATKRRGYAPNKRTRLQAAPPRAARPSRWMGGGRLAPLGLGGRRAGVTDRAAQPRPPPPPTQLTCHPRPSYSGQRDSGRKSHSGSPLIGPVRASAPSLRGGSAGLDWTPALSVRPRGRAFPPTPGAGEGLRGQSGRLAPGCAHVECGWMGRGRGARAGEVGCAGDVSRLAAGRGTVRTCVSAASGQMRQTHGIATPSA</sequence>
<feature type="compositionally biased region" description="Low complexity" evidence="1">
    <location>
        <begin position="108"/>
        <end position="118"/>
    </location>
</feature>
<organism evidence="2 3">
    <name type="scientific">Panthera pardus</name>
    <name type="common">Leopard</name>
    <name type="synonym">Felis pardus</name>
    <dbReference type="NCBI Taxonomy" id="9691"/>
    <lineage>
        <taxon>Eukaryota</taxon>
        <taxon>Metazoa</taxon>
        <taxon>Chordata</taxon>
        <taxon>Craniata</taxon>
        <taxon>Vertebrata</taxon>
        <taxon>Euteleostomi</taxon>
        <taxon>Mammalia</taxon>
        <taxon>Eutheria</taxon>
        <taxon>Laurasiatheria</taxon>
        <taxon>Carnivora</taxon>
        <taxon>Feliformia</taxon>
        <taxon>Felidae</taxon>
        <taxon>Pantherinae</taxon>
        <taxon>Panthera</taxon>
    </lineage>
</organism>
<dbReference type="Proteomes" id="UP001165780">
    <property type="component" value="Unplaced"/>
</dbReference>
<protein>
    <submittedName>
        <fullName evidence="3">Translation initiation factor IF-2-like</fullName>
    </submittedName>
</protein>
<feature type="compositionally biased region" description="Basic residues" evidence="1">
    <location>
        <begin position="24"/>
        <end position="34"/>
    </location>
</feature>